<dbReference type="Gene3D" id="3.10.580.10">
    <property type="entry name" value="CBS-domain"/>
    <property type="match status" value="1"/>
</dbReference>
<evidence type="ECO:0000256" key="8">
    <source>
        <dbReference type="PROSITE-ProRule" id="PRU00703"/>
    </source>
</evidence>
<evidence type="ECO:0000256" key="6">
    <source>
        <dbReference type="ARBA" id="ARBA00023122"/>
    </source>
</evidence>
<sequence>MDVPETNLLLILILVLLFCNSFIILLRTALTESHKNQLEKIIPSSDKRFEKTCDLIDDPDDVLLALMLYSNSCHFAIGLSVGIIIIPYLCLFLQELVPFVPYIYEISFVLSILFALFLSVLLGTLLPRKIAQIRPEHYLIKYTRFLFVLYDIAMPIINMLSHTANMILMITGSNPPGDENVTEDEVKDLIERATEEGTLEKAEQDMVDSIFHMSDQTAYSLMTPRTQINWLDIKDGPDVNLKIIKETSDDIFLIGENNLDNLLGIIYAKDILRAAIDNDLQDLQKFIKKPIFIPRSMETFRVLDKFRQNNVNEAVVTDEYGGVLGLITLKDIIEEIIGDVPSPQEDESAQIIQRDENSWYVDGLYDIDDFKEKFGIDRLPGEERAHYQTVGGFLVSYFGYIPKTAEYKIWNNLRFEVADMDRTRIDKIMITKLPAAK</sequence>
<gene>
    <name evidence="11" type="ORF">EDC37_11827</name>
</gene>
<evidence type="ECO:0000313" key="12">
    <source>
        <dbReference type="Proteomes" id="UP000295188"/>
    </source>
</evidence>
<evidence type="ECO:0000256" key="9">
    <source>
        <dbReference type="SAM" id="Phobius"/>
    </source>
</evidence>
<dbReference type="SMART" id="SM00116">
    <property type="entry name" value="CBS"/>
    <property type="match status" value="1"/>
</dbReference>
<evidence type="ECO:0000313" key="11">
    <source>
        <dbReference type="EMBL" id="TCS77155.1"/>
    </source>
</evidence>
<proteinExistence type="inferred from homology"/>
<evidence type="ECO:0000256" key="5">
    <source>
        <dbReference type="ARBA" id="ARBA00022989"/>
    </source>
</evidence>
<dbReference type="EMBL" id="SMAA01000018">
    <property type="protein sequence ID" value="TCS77155.1"/>
    <property type="molecule type" value="Genomic_DNA"/>
</dbReference>
<dbReference type="RefSeq" id="WP_132551107.1">
    <property type="nucleotide sequence ID" value="NZ_SMAA01000018.1"/>
</dbReference>
<dbReference type="GO" id="GO:0050660">
    <property type="term" value="F:flavin adenine dinucleotide binding"/>
    <property type="evidence" value="ECO:0007669"/>
    <property type="project" value="InterPro"/>
</dbReference>
<dbReference type="Pfam" id="PF00571">
    <property type="entry name" value="CBS"/>
    <property type="match status" value="1"/>
</dbReference>
<dbReference type="Pfam" id="PF01595">
    <property type="entry name" value="CNNM"/>
    <property type="match status" value="1"/>
</dbReference>
<keyword evidence="3 9" id="KW-0812">Transmembrane</keyword>
<keyword evidence="7 9" id="KW-0472">Membrane</keyword>
<dbReference type="InterPro" id="IPR044751">
    <property type="entry name" value="Ion_transp-like_CBS"/>
</dbReference>
<dbReference type="SMART" id="SM01091">
    <property type="entry name" value="CorC_HlyC"/>
    <property type="match status" value="1"/>
</dbReference>
<dbReference type="InterPro" id="IPR000644">
    <property type="entry name" value="CBS_dom"/>
</dbReference>
<evidence type="ECO:0000256" key="2">
    <source>
        <dbReference type="ARBA" id="ARBA00006337"/>
    </source>
</evidence>
<dbReference type="AlphaFoldDB" id="A0A4R3K373"/>
<dbReference type="Pfam" id="PF03471">
    <property type="entry name" value="CorC_HlyC"/>
    <property type="match status" value="1"/>
</dbReference>
<accession>A0A4R3K373</accession>
<feature type="domain" description="CBS" evidence="10">
    <location>
        <begin position="286"/>
        <end position="342"/>
    </location>
</feature>
<reference evidence="11 12" key="1">
    <citation type="submission" date="2019-03" db="EMBL/GenBank/DDBJ databases">
        <title>Genomic Encyclopedia of Type Strains, Phase IV (KMG-IV): sequencing the most valuable type-strain genomes for metagenomic binning, comparative biology and taxonomic classification.</title>
        <authorList>
            <person name="Goeker M."/>
        </authorList>
    </citation>
    <scope>NUCLEOTIDE SEQUENCE [LARGE SCALE GENOMIC DNA]</scope>
    <source>
        <strain evidence="11 12">DSM 20467</strain>
    </source>
</reference>
<evidence type="ECO:0000256" key="4">
    <source>
        <dbReference type="ARBA" id="ARBA00022737"/>
    </source>
</evidence>
<feature type="transmembrane region" description="Helical" evidence="9">
    <location>
        <begin position="147"/>
        <end position="170"/>
    </location>
</feature>
<keyword evidence="4" id="KW-0677">Repeat</keyword>
<dbReference type="PROSITE" id="PS51371">
    <property type="entry name" value="CBS"/>
    <property type="match status" value="1"/>
</dbReference>
<dbReference type="Proteomes" id="UP000295188">
    <property type="component" value="Unassembled WGS sequence"/>
</dbReference>
<dbReference type="InterPro" id="IPR002550">
    <property type="entry name" value="CNNM"/>
</dbReference>
<protein>
    <submittedName>
        <fullName evidence="11">Putative hemolysin</fullName>
    </submittedName>
</protein>
<evidence type="ECO:0000256" key="3">
    <source>
        <dbReference type="ARBA" id="ARBA00022692"/>
    </source>
</evidence>
<organism evidence="11 12">
    <name type="scientific">Pectinatus cerevisiiphilus</name>
    <dbReference type="NCBI Taxonomy" id="86956"/>
    <lineage>
        <taxon>Bacteria</taxon>
        <taxon>Bacillati</taxon>
        <taxon>Bacillota</taxon>
        <taxon>Negativicutes</taxon>
        <taxon>Selenomonadales</taxon>
        <taxon>Selenomonadaceae</taxon>
        <taxon>Pectinatus</taxon>
    </lineage>
</organism>
<feature type="transmembrane region" description="Helical" evidence="9">
    <location>
        <begin position="6"/>
        <end position="26"/>
    </location>
</feature>
<dbReference type="InterPro" id="IPR016169">
    <property type="entry name" value="FAD-bd_PCMH_sub2"/>
</dbReference>
<comment type="caution">
    <text evidence="11">The sequence shown here is derived from an EMBL/GenBank/DDBJ whole genome shotgun (WGS) entry which is preliminary data.</text>
</comment>
<comment type="similarity">
    <text evidence="2">Belongs to the UPF0053 family.</text>
</comment>
<evidence type="ECO:0000259" key="10">
    <source>
        <dbReference type="PROSITE" id="PS51371"/>
    </source>
</evidence>
<dbReference type="CDD" id="cd04590">
    <property type="entry name" value="CBS_pair_CorC_HlyC_assoc"/>
    <property type="match status" value="1"/>
</dbReference>
<keyword evidence="5 9" id="KW-1133">Transmembrane helix</keyword>
<comment type="subcellular location">
    <subcellularLocation>
        <location evidence="1">Membrane</location>
        <topology evidence="1">Multi-pass membrane protein</topology>
    </subcellularLocation>
</comment>
<dbReference type="PANTHER" id="PTHR22777:SF17">
    <property type="entry name" value="UPF0053 PROTEIN SLL0260"/>
    <property type="match status" value="1"/>
</dbReference>
<dbReference type="OrthoDB" id="9798188at2"/>
<name>A0A4R3K373_9FIRM</name>
<dbReference type="PANTHER" id="PTHR22777">
    <property type="entry name" value="HEMOLYSIN-RELATED"/>
    <property type="match status" value="1"/>
</dbReference>
<evidence type="ECO:0000256" key="1">
    <source>
        <dbReference type="ARBA" id="ARBA00004141"/>
    </source>
</evidence>
<dbReference type="InterPro" id="IPR046342">
    <property type="entry name" value="CBS_dom_sf"/>
</dbReference>
<dbReference type="InterPro" id="IPR036318">
    <property type="entry name" value="FAD-bd_PCMH-like_sf"/>
</dbReference>
<dbReference type="SUPFAM" id="SSF56176">
    <property type="entry name" value="FAD-binding/transporter-associated domain-like"/>
    <property type="match status" value="1"/>
</dbReference>
<keyword evidence="12" id="KW-1185">Reference proteome</keyword>
<keyword evidence="6 8" id="KW-0129">CBS domain</keyword>
<dbReference type="GO" id="GO:0005886">
    <property type="term" value="C:plasma membrane"/>
    <property type="evidence" value="ECO:0007669"/>
    <property type="project" value="TreeGrafter"/>
</dbReference>
<dbReference type="SUPFAM" id="SSF54631">
    <property type="entry name" value="CBS-domain pair"/>
    <property type="match status" value="1"/>
</dbReference>
<dbReference type="Gene3D" id="3.30.465.10">
    <property type="match status" value="1"/>
</dbReference>
<feature type="transmembrane region" description="Helical" evidence="9">
    <location>
        <begin position="75"/>
        <end position="94"/>
    </location>
</feature>
<dbReference type="InterPro" id="IPR005170">
    <property type="entry name" value="Transptr-assoc_dom"/>
</dbReference>
<evidence type="ECO:0000256" key="7">
    <source>
        <dbReference type="ARBA" id="ARBA00023136"/>
    </source>
</evidence>
<feature type="transmembrane region" description="Helical" evidence="9">
    <location>
        <begin position="106"/>
        <end position="126"/>
    </location>
</feature>